<feature type="non-terminal residue" evidence="1">
    <location>
        <position position="70"/>
    </location>
</feature>
<organism evidence="1 2">
    <name type="scientific">Candidatus Afipia apatlaquensis</name>
    <dbReference type="NCBI Taxonomy" id="2712852"/>
    <lineage>
        <taxon>Bacteria</taxon>
        <taxon>Pseudomonadati</taxon>
        <taxon>Pseudomonadota</taxon>
        <taxon>Alphaproteobacteria</taxon>
        <taxon>Hyphomicrobiales</taxon>
        <taxon>Nitrobacteraceae</taxon>
        <taxon>Afipia</taxon>
    </lineage>
</organism>
<dbReference type="AlphaFoldDB" id="A0A7C9RL86"/>
<name>A0A7C9RL86_9BRAD</name>
<comment type="caution">
    <text evidence="1">The sequence shown here is derived from an EMBL/GenBank/DDBJ whole genome shotgun (WGS) entry which is preliminary data.</text>
</comment>
<reference evidence="1" key="1">
    <citation type="submission" date="2020-02" db="EMBL/GenBank/DDBJ databases">
        <title>Draft genome sequence of Candidatus Afipia apatlaquensis IBT-C3, a potential strain for decolorization of textile dyes.</title>
        <authorList>
            <person name="Sanchez-Reyes A."/>
            <person name="Breton-Deval L."/>
            <person name="Mangelson H."/>
            <person name="Sanchez-Flores A."/>
        </authorList>
    </citation>
    <scope>NUCLEOTIDE SEQUENCE [LARGE SCALE GENOMIC DNA]</scope>
    <source>
        <strain evidence="1">IBT-C3</strain>
    </source>
</reference>
<gene>
    <name evidence="1" type="ORF">G4V63_32085</name>
</gene>
<dbReference type="EMBL" id="JAAMRR010001643">
    <property type="protein sequence ID" value="NGX99661.1"/>
    <property type="molecule type" value="Genomic_DNA"/>
</dbReference>
<evidence type="ECO:0000313" key="2">
    <source>
        <dbReference type="Proteomes" id="UP000480266"/>
    </source>
</evidence>
<proteinExistence type="predicted"/>
<sequence>MTSAVEQDAVTINHFAAFGGIVHSFGILEWSMQVLMGVLSAQHVDTIIILTKELSYRQKRNTLYSFMEMT</sequence>
<protein>
    <submittedName>
        <fullName evidence="1">Uncharacterized protein</fullName>
    </submittedName>
</protein>
<accession>A0A7C9RL86</accession>
<evidence type="ECO:0000313" key="1">
    <source>
        <dbReference type="EMBL" id="NGX99661.1"/>
    </source>
</evidence>
<keyword evidence="2" id="KW-1185">Reference proteome</keyword>
<dbReference type="Proteomes" id="UP000480266">
    <property type="component" value="Unassembled WGS sequence"/>
</dbReference>